<dbReference type="RefSeq" id="WP_015231246.1">
    <property type="nucleotide sequence ID" value="NC_019789.1"/>
</dbReference>
<evidence type="ECO:0000259" key="1">
    <source>
        <dbReference type="Pfam" id="PF01609"/>
    </source>
</evidence>
<geneLocation type="plasmid" evidence="3 4">
    <name>pDEIPE01</name>
</geneLocation>
<evidence type="ECO:0000313" key="3">
    <source>
        <dbReference type="EMBL" id="AFZ69344.1"/>
    </source>
</evidence>
<dbReference type="KEGG" id="dpd:Deipe_3935"/>
<dbReference type="Pfam" id="PF13340">
    <property type="entry name" value="DUF4096"/>
    <property type="match status" value="1"/>
</dbReference>
<keyword evidence="3" id="KW-0614">Plasmid</keyword>
<dbReference type="InterPro" id="IPR025161">
    <property type="entry name" value="IS402-like_dom"/>
</dbReference>
<sequence length="264" mass="29185">MVEHLVPDDLWVIVKTVIPAQTPRPHGGRTKIHARRTLAGILYILRWGLPWRQLPLALGFGSGQTRERRFREWLRQGVWARLLRLVLDYAARQGALDWSRASIDWASLPAPRGGVATGPNPTDRGKAGCKLHLLVDRQGLPLAVTISGANVHDSRQLEATLAAVQGVRNGKGGRPQRRPVKLHADKGYDYSRCRTALYQRGIVPRIARRGIESSNHLGRTAGEWNVLWCGCYRTGSWLWRGVCVSACGVTSSGPSNAKNTDAVQ</sequence>
<gene>
    <name evidence="3" type="ordered locus">Deipe_3935</name>
</gene>
<dbReference type="NCBIfam" id="NF033580">
    <property type="entry name" value="transpos_IS5_3"/>
    <property type="match status" value="1"/>
</dbReference>
<feature type="domain" description="Insertion element IS402-like" evidence="2">
    <location>
        <begin position="7"/>
        <end position="82"/>
    </location>
</feature>
<dbReference type="Proteomes" id="UP000010467">
    <property type="component" value="Plasmid pDEIPE01"/>
</dbReference>
<keyword evidence="4" id="KW-1185">Reference proteome</keyword>
<dbReference type="GO" id="GO:0004803">
    <property type="term" value="F:transposase activity"/>
    <property type="evidence" value="ECO:0007669"/>
    <property type="project" value="InterPro"/>
</dbReference>
<reference evidence="4" key="1">
    <citation type="submission" date="2012-03" db="EMBL/GenBank/DDBJ databases">
        <title>Complete sequence of plasmid 1 of Deinococcus peraridilitoris DSM 19664.</title>
        <authorList>
            <person name="Lucas S."/>
            <person name="Copeland A."/>
            <person name="Lapidus A."/>
            <person name="Glavina del Rio T."/>
            <person name="Dalin E."/>
            <person name="Tice H."/>
            <person name="Bruce D."/>
            <person name="Goodwin L."/>
            <person name="Pitluck S."/>
            <person name="Peters L."/>
            <person name="Mikhailova N."/>
            <person name="Lu M."/>
            <person name="Kyrpides N."/>
            <person name="Mavromatis K."/>
            <person name="Ivanova N."/>
            <person name="Brettin T."/>
            <person name="Detter J.C."/>
            <person name="Han C."/>
            <person name="Larimer F."/>
            <person name="Land M."/>
            <person name="Hauser L."/>
            <person name="Markowitz V."/>
            <person name="Cheng J.-F."/>
            <person name="Hugenholtz P."/>
            <person name="Woyke T."/>
            <person name="Wu D."/>
            <person name="Pukall R."/>
            <person name="Steenblock K."/>
            <person name="Brambilla E."/>
            <person name="Klenk H.-P."/>
            <person name="Eisen J.A."/>
        </authorList>
    </citation>
    <scope>NUCLEOTIDE SEQUENCE [LARGE SCALE GENOMIC DNA]</scope>
    <source>
        <strain evidence="4">DSM 19664 / LMG 22246 / CIP 109416 / KR-200</strain>
        <plasmid evidence="4">Plasmid pDEIPE01</plasmid>
    </source>
</reference>
<dbReference type="PANTHER" id="PTHR30007:SF1">
    <property type="entry name" value="BLR1914 PROTEIN"/>
    <property type="match status" value="1"/>
</dbReference>
<name>L0A7C0_DEIPD</name>
<proteinExistence type="predicted"/>
<evidence type="ECO:0000259" key="2">
    <source>
        <dbReference type="Pfam" id="PF13340"/>
    </source>
</evidence>
<dbReference type="InterPro" id="IPR002559">
    <property type="entry name" value="Transposase_11"/>
</dbReference>
<dbReference type="HOGENOM" id="CLU_055261_1_0_0"/>
<protein>
    <submittedName>
        <fullName evidence="3">Transposase</fullName>
    </submittedName>
</protein>
<organism evidence="3 4">
    <name type="scientific">Deinococcus peraridilitoris (strain DSM 19664 / LMG 22246 / CIP 109416 / KR-200)</name>
    <dbReference type="NCBI Taxonomy" id="937777"/>
    <lineage>
        <taxon>Bacteria</taxon>
        <taxon>Thermotogati</taxon>
        <taxon>Deinococcota</taxon>
        <taxon>Deinococci</taxon>
        <taxon>Deinococcales</taxon>
        <taxon>Deinococcaceae</taxon>
        <taxon>Deinococcus</taxon>
    </lineage>
</organism>
<dbReference type="AlphaFoldDB" id="L0A7C0"/>
<dbReference type="PANTHER" id="PTHR30007">
    <property type="entry name" value="PHP DOMAIN PROTEIN"/>
    <property type="match status" value="1"/>
</dbReference>
<dbReference type="GO" id="GO:0006313">
    <property type="term" value="P:DNA transposition"/>
    <property type="evidence" value="ECO:0007669"/>
    <property type="project" value="InterPro"/>
</dbReference>
<dbReference type="GO" id="GO:0003677">
    <property type="term" value="F:DNA binding"/>
    <property type="evidence" value="ECO:0007669"/>
    <property type="project" value="InterPro"/>
</dbReference>
<dbReference type="Pfam" id="PF01609">
    <property type="entry name" value="DDE_Tnp_1"/>
    <property type="match status" value="1"/>
</dbReference>
<dbReference type="EMBL" id="CP003383">
    <property type="protein sequence ID" value="AFZ69344.1"/>
    <property type="molecule type" value="Genomic_DNA"/>
</dbReference>
<feature type="domain" description="Transposase IS4-like" evidence="1">
    <location>
        <begin position="102"/>
        <end position="203"/>
    </location>
</feature>
<dbReference type="OrthoDB" id="192297at2"/>
<accession>L0A7C0</accession>
<evidence type="ECO:0000313" key="4">
    <source>
        <dbReference type="Proteomes" id="UP000010467"/>
    </source>
</evidence>